<evidence type="ECO:0000256" key="5">
    <source>
        <dbReference type="ARBA" id="ARBA00022840"/>
    </source>
</evidence>
<reference evidence="9 10" key="1">
    <citation type="journal article" date="2011" name="Proc. Natl. Acad. Sci. U.S.A.">
        <title>Niche of harmful alga Aureococcus anophagefferens revealed through ecogenomics.</title>
        <authorList>
            <person name="Gobler C.J."/>
            <person name="Berry D.L."/>
            <person name="Dyhrman S.T."/>
            <person name="Wilhelm S.W."/>
            <person name="Salamov A."/>
            <person name="Lobanov A.V."/>
            <person name="Zhang Y."/>
            <person name="Collier J.L."/>
            <person name="Wurch L.L."/>
            <person name="Kustka A.B."/>
            <person name="Dill B.D."/>
            <person name="Shah M."/>
            <person name="VerBerkmoes N.C."/>
            <person name="Kuo A."/>
            <person name="Terry A."/>
            <person name="Pangilinan J."/>
            <person name="Lindquist E.A."/>
            <person name="Lucas S."/>
            <person name="Paulsen I.T."/>
            <person name="Hattenrath-Lehmann T.K."/>
            <person name="Talmage S.C."/>
            <person name="Walker E.A."/>
            <person name="Koch F."/>
            <person name="Burson A.M."/>
            <person name="Marcoval M.A."/>
            <person name="Tang Y.Z."/>
            <person name="Lecleir G.R."/>
            <person name="Coyne K.J."/>
            <person name="Berg G.M."/>
            <person name="Bertrand E.M."/>
            <person name="Saito M.A."/>
            <person name="Gladyshev V.N."/>
            <person name="Grigoriev I.V."/>
        </authorList>
    </citation>
    <scope>NUCLEOTIDE SEQUENCE [LARGE SCALE GENOMIC DNA]</scope>
    <source>
        <strain evidence="10">CCMP 1984</strain>
    </source>
</reference>
<dbReference type="InterPro" id="IPR003439">
    <property type="entry name" value="ABC_transporter-like_ATP-bd"/>
</dbReference>
<evidence type="ECO:0000256" key="3">
    <source>
        <dbReference type="ARBA" id="ARBA00022692"/>
    </source>
</evidence>
<dbReference type="PROSITE" id="PS50893">
    <property type="entry name" value="ABC_TRANSPORTER_2"/>
    <property type="match status" value="1"/>
</dbReference>
<dbReference type="PANTHER" id="PTHR48041:SF139">
    <property type="entry name" value="PROTEIN SCARLET"/>
    <property type="match status" value="1"/>
</dbReference>
<evidence type="ECO:0000256" key="1">
    <source>
        <dbReference type="ARBA" id="ARBA00004141"/>
    </source>
</evidence>
<feature type="domain" description="ABC transporter" evidence="8">
    <location>
        <begin position="1"/>
        <end position="231"/>
    </location>
</feature>
<dbReference type="SUPFAM" id="SSF52540">
    <property type="entry name" value="P-loop containing nucleoside triphosphate hydrolases"/>
    <property type="match status" value="1"/>
</dbReference>
<keyword evidence="6" id="KW-1133">Transmembrane helix</keyword>
<dbReference type="RefSeq" id="XP_009039159.1">
    <property type="nucleotide sequence ID" value="XM_009040911.1"/>
</dbReference>
<keyword evidence="10" id="KW-1185">Reference proteome</keyword>
<evidence type="ECO:0000256" key="4">
    <source>
        <dbReference type="ARBA" id="ARBA00022741"/>
    </source>
</evidence>
<protein>
    <submittedName>
        <fullName evidence="9">Uncharacterized protein ABC20</fullName>
    </submittedName>
</protein>
<organism evidence="10">
    <name type="scientific">Aureococcus anophagefferens</name>
    <name type="common">Harmful bloom alga</name>
    <dbReference type="NCBI Taxonomy" id="44056"/>
    <lineage>
        <taxon>Eukaryota</taxon>
        <taxon>Sar</taxon>
        <taxon>Stramenopiles</taxon>
        <taxon>Ochrophyta</taxon>
        <taxon>Pelagophyceae</taxon>
        <taxon>Pelagomonadales</taxon>
        <taxon>Pelagomonadaceae</taxon>
        <taxon>Aureococcus</taxon>
    </lineage>
</organism>
<dbReference type="Proteomes" id="UP000002729">
    <property type="component" value="Unassembled WGS sequence"/>
</dbReference>
<evidence type="ECO:0000313" key="9">
    <source>
        <dbReference type="EMBL" id="EGB06211.1"/>
    </source>
</evidence>
<keyword evidence="2" id="KW-0813">Transport</keyword>
<evidence type="ECO:0000256" key="2">
    <source>
        <dbReference type="ARBA" id="ARBA00022448"/>
    </source>
</evidence>
<dbReference type="InterPro" id="IPR017871">
    <property type="entry name" value="ABC_transporter-like_CS"/>
</dbReference>
<keyword evidence="7" id="KW-0472">Membrane</keyword>
<keyword evidence="5" id="KW-0067">ATP-binding</keyword>
<dbReference type="InterPro" id="IPR003593">
    <property type="entry name" value="AAA+_ATPase"/>
</dbReference>
<dbReference type="InParanoid" id="F0YF90"/>
<dbReference type="Pfam" id="PF00005">
    <property type="entry name" value="ABC_tran"/>
    <property type="match status" value="1"/>
</dbReference>
<keyword evidence="4" id="KW-0547">Nucleotide-binding</keyword>
<evidence type="ECO:0000313" key="10">
    <source>
        <dbReference type="Proteomes" id="UP000002729"/>
    </source>
</evidence>
<dbReference type="GO" id="GO:0005524">
    <property type="term" value="F:ATP binding"/>
    <property type="evidence" value="ECO:0007669"/>
    <property type="project" value="UniProtKB-KW"/>
</dbReference>
<dbReference type="KEGG" id="aaf:AURANDRAFT_29767"/>
<dbReference type="PROSITE" id="PS00211">
    <property type="entry name" value="ABC_TRANSPORTER_1"/>
    <property type="match status" value="1"/>
</dbReference>
<dbReference type="GO" id="GO:0016020">
    <property type="term" value="C:membrane"/>
    <property type="evidence" value="ECO:0007669"/>
    <property type="project" value="UniProtKB-SubCell"/>
</dbReference>
<dbReference type="SMART" id="SM00382">
    <property type="entry name" value="AAA"/>
    <property type="match status" value="1"/>
</dbReference>
<evidence type="ECO:0000259" key="8">
    <source>
        <dbReference type="PROSITE" id="PS50893"/>
    </source>
</evidence>
<evidence type="ECO:0000256" key="6">
    <source>
        <dbReference type="ARBA" id="ARBA00022989"/>
    </source>
</evidence>
<feature type="non-terminal residue" evidence="9">
    <location>
        <position position="240"/>
    </location>
</feature>
<evidence type="ECO:0000256" key="7">
    <source>
        <dbReference type="ARBA" id="ARBA00023136"/>
    </source>
</evidence>
<dbReference type="eggNOG" id="KOG0061">
    <property type="taxonomic scope" value="Eukaryota"/>
</dbReference>
<dbReference type="PANTHER" id="PTHR48041">
    <property type="entry name" value="ABC TRANSPORTER G FAMILY MEMBER 28"/>
    <property type="match status" value="1"/>
</dbReference>
<name>F0YF90_AURAN</name>
<dbReference type="InterPro" id="IPR050352">
    <property type="entry name" value="ABCG_transporters"/>
</dbReference>
<dbReference type="Gene3D" id="3.40.50.300">
    <property type="entry name" value="P-loop containing nucleotide triphosphate hydrolases"/>
    <property type="match status" value="1"/>
</dbReference>
<dbReference type="OMA" id="ETNITIC"/>
<gene>
    <name evidence="9" type="primary">ABC20</name>
    <name evidence="9" type="ORF">AURANDRAFT_29767</name>
</gene>
<dbReference type="GO" id="GO:0042626">
    <property type="term" value="F:ATPase-coupled transmembrane transporter activity"/>
    <property type="evidence" value="ECO:0007669"/>
    <property type="project" value="TreeGrafter"/>
</dbReference>
<dbReference type="EMBL" id="GL833136">
    <property type="protein sequence ID" value="EGB06211.1"/>
    <property type="molecule type" value="Genomic_DNA"/>
</dbReference>
<dbReference type="OrthoDB" id="66620at2759"/>
<dbReference type="AlphaFoldDB" id="F0YF90"/>
<sequence length="240" mass="25960">MQYAVGEKVLLEEVSVVFQPRHLTALMGPSGAGKTTLMNVISGRAGGKILKGGVLVNGAPTTPKKLRLLMSYMPQEDVLYPSLTVKQTLYYSSFLRCPEKWSREAKTERVDVILSKLNLKHVENGIKPGISGGQKKRVSIGMDLLANCSVMCLDEPTTGLDAAAALSIADVVMSLAKVTGRTMVCTIHQPTWELISRFDQLTILVQGRLAFCEQPAQLAPFFAGGGHPCPGNENPIDFAM</sequence>
<comment type="subcellular location">
    <subcellularLocation>
        <location evidence="1">Membrane</location>
        <topology evidence="1">Multi-pass membrane protein</topology>
    </subcellularLocation>
</comment>
<dbReference type="FunCoup" id="F0YF90">
    <property type="interactions" value="55"/>
</dbReference>
<dbReference type="InterPro" id="IPR027417">
    <property type="entry name" value="P-loop_NTPase"/>
</dbReference>
<dbReference type="GO" id="GO:0016887">
    <property type="term" value="F:ATP hydrolysis activity"/>
    <property type="evidence" value="ECO:0007669"/>
    <property type="project" value="InterPro"/>
</dbReference>
<keyword evidence="3" id="KW-0812">Transmembrane</keyword>
<dbReference type="GeneID" id="20220780"/>
<accession>F0YF90</accession>
<proteinExistence type="predicted"/>